<dbReference type="AlphaFoldDB" id="A0A1G4J740"/>
<dbReference type="EMBL" id="LT598482">
    <property type="protein sequence ID" value="SCU85676.1"/>
    <property type="molecule type" value="Genomic_DNA"/>
</dbReference>
<keyword evidence="2" id="KW-1185">Reference proteome</keyword>
<accession>A0A1G4J740</accession>
<gene>
    <name evidence="1" type="ORF">LAME_0D02300G</name>
</gene>
<organism evidence="1 2">
    <name type="scientific">Lachancea meyersii CBS 8951</name>
    <dbReference type="NCBI Taxonomy" id="1266667"/>
    <lineage>
        <taxon>Eukaryota</taxon>
        <taxon>Fungi</taxon>
        <taxon>Dikarya</taxon>
        <taxon>Ascomycota</taxon>
        <taxon>Saccharomycotina</taxon>
        <taxon>Saccharomycetes</taxon>
        <taxon>Saccharomycetales</taxon>
        <taxon>Saccharomycetaceae</taxon>
        <taxon>Lachancea</taxon>
    </lineage>
</organism>
<sequence length="668" mass="77676">MFPRQLGVSVRLRQAHVWKWIWRRDVHLEMALRPPKEVVGHVYAKLAKKELAGLKPLKNKLIRYLDEGYLDFVADMRLAGILQPDIVQMIFYQTAGPRQYQAFVDSLRQIISSDATVEHKKQQLYTLVKLQRKLFPQSTFERGILLPEFFHEWFWQHLHKGESFSHFHFLVKSNVLLGSRAAHRLLVRLLKGSEIEQHLATFQIFLNGPQGHRKYFRRITKLCTFAQINVITSALLSKKDLRHINSYFTALLDRLESWELNDSTLTQEKRIALFVKFTNTLLKLLQESRNVDMFLDTFKVVLGLVHSQKLDLSLLHKPFLSAIQFLRALNEHSHVLRLISSAQELNLQSSFKFKQSLICELVSTLRSFNDPKMILSYIATVYCNPVTMPFLNELGLWGLVHHGSVYRLSPSQLETDSQTLILQKSQISQFLTKNLIPNAVVLTELYRVTLHYMQKTMSSPEFRQLIIDLYQNYKRTLETHRNYFRHPDCGILNVLIHHLRFSVREDRLAYQLLEDFYRTKPRVACKGCSPFGLAMYHNCTLTKTEISSLLVLMDENDLKLDFKVICGMVFYHLRSGQVDEAHAWYTKLCSVGFSISHKLLIQRALENGWKLPKNTDTTFLKETEEDVQDAPEEMDDLVSDDLMEEEIDGTTGFAEEILNAVGSVKDQE</sequence>
<name>A0A1G4J740_9SACH</name>
<dbReference type="OrthoDB" id="4064138at2759"/>
<evidence type="ECO:0000313" key="2">
    <source>
        <dbReference type="Proteomes" id="UP000191144"/>
    </source>
</evidence>
<dbReference type="Proteomes" id="UP000191144">
    <property type="component" value="Chromosome D"/>
</dbReference>
<protein>
    <submittedName>
        <fullName evidence="1">LAME_0D02300g1_1</fullName>
    </submittedName>
</protein>
<reference evidence="2" key="1">
    <citation type="submission" date="2016-03" db="EMBL/GenBank/DDBJ databases">
        <authorList>
            <person name="Devillers Hugo."/>
        </authorList>
    </citation>
    <scope>NUCLEOTIDE SEQUENCE [LARGE SCALE GENOMIC DNA]</scope>
</reference>
<evidence type="ECO:0000313" key="1">
    <source>
        <dbReference type="EMBL" id="SCU85676.1"/>
    </source>
</evidence>
<proteinExistence type="predicted"/>